<keyword evidence="2" id="KW-1185">Reference proteome</keyword>
<comment type="caution">
    <text evidence="1">The sequence shown here is derived from an EMBL/GenBank/DDBJ whole genome shotgun (WGS) entry which is preliminary data.</text>
</comment>
<sequence length="149" mass="16089">MTDQQLNEQVRERTQGQRELTDVVAGYLAAVRDAADVLSLHFEGSRSGAESPSIEIELGGVPGVLVFWTPYRGWGYRDERGEHFYRVGSESDVASLVPDAEVVAAWLRVLDSGDLEGHEDAPEALHPGDPALVERLATLGAGEDPHAPG</sequence>
<dbReference type="Proteomes" id="UP001500729">
    <property type="component" value="Unassembled WGS sequence"/>
</dbReference>
<gene>
    <name evidence="1" type="ORF">GCM10009533_32310</name>
</gene>
<dbReference type="RefSeq" id="WP_009946751.1">
    <property type="nucleotide sequence ID" value="NZ_BAAAGS010000019.1"/>
</dbReference>
<name>A0ABP3MXT6_SACER</name>
<reference evidence="2" key="1">
    <citation type="journal article" date="2019" name="Int. J. Syst. Evol. Microbiol.">
        <title>The Global Catalogue of Microorganisms (GCM) 10K type strain sequencing project: providing services to taxonomists for standard genome sequencing and annotation.</title>
        <authorList>
            <consortium name="The Broad Institute Genomics Platform"/>
            <consortium name="The Broad Institute Genome Sequencing Center for Infectious Disease"/>
            <person name="Wu L."/>
            <person name="Ma J."/>
        </authorList>
    </citation>
    <scope>NUCLEOTIDE SEQUENCE [LARGE SCALE GENOMIC DNA]</scope>
    <source>
        <strain evidence="2">JCM 10303</strain>
    </source>
</reference>
<proteinExistence type="predicted"/>
<dbReference type="EMBL" id="BAAAGS010000019">
    <property type="protein sequence ID" value="GAA0530633.1"/>
    <property type="molecule type" value="Genomic_DNA"/>
</dbReference>
<organism evidence="1 2">
    <name type="scientific">Saccharopolyspora erythraea</name>
    <name type="common">Streptomyces erythraeus</name>
    <dbReference type="NCBI Taxonomy" id="1836"/>
    <lineage>
        <taxon>Bacteria</taxon>
        <taxon>Bacillati</taxon>
        <taxon>Actinomycetota</taxon>
        <taxon>Actinomycetes</taxon>
        <taxon>Pseudonocardiales</taxon>
        <taxon>Pseudonocardiaceae</taxon>
        <taxon>Saccharopolyspora</taxon>
    </lineage>
</organism>
<accession>A0ABP3MXT6</accession>
<evidence type="ECO:0000313" key="1">
    <source>
        <dbReference type="EMBL" id="GAA0530633.1"/>
    </source>
</evidence>
<protein>
    <submittedName>
        <fullName evidence="1">Uncharacterized protein</fullName>
    </submittedName>
</protein>
<evidence type="ECO:0000313" key="2">
    <source>
        <dbReference type="Proteomes" id="UP001500729"/>
    </source>
</evidence>